<feature type="region of interest" description="Disordered" evidence="1">
    <location>
        <begin position="335"/>
        <end position="385"/>
    </location>
</feature>
<dbReference type="OrthoDB" id="10618037at2759"/>
<sequence>MASPDYETLRMSLKRTAADFAVHAEYPEENHTPSELAKFSRIREVLHLGVMLCNMEMGTAGDIKTLIGDRVREIETETVPFIPNPFEINEAGKRPNTSFAKLLFGNNTESLADEEMLDVDPVDDCDWETGSNASSMHADDSGNAESQDSNNNKAVTIPNGDQPLKFESLQVELNDSLADFEEDFLDVANNYYEIQKVFRDGIKKSITPRKGQTPDTIWDEVEQKVNLASVRRQLRTPTRATESFQTSRQYGSNIIGAEDEEEDEEVRRMISEVAAEESDDDVYPLIPVIRHPRTPLKATPIPVRARNQEPTHDVPTMAMMFGTEDEQLRSNISTPTVFEHSPWGPPSQRRETLASTGRTSLAGQNPQASSSVQNHFSPPPRTNEPRTYTFARIQHAGAPLISAPPIMQRFYRSTAQNTLEELLNSTESEELKSLIQAYWEHVEKEIPASPSPEHQPEPQPLYSGSRPAWLRTTFGTTPTRWRDNQNGWR</sequence>
<feature type="compositionally biased region" description="Polar residues" evidence="1">
    <location>
        <begin position="143"/>
        <end position="154"/>
    </location>
</feature>
<accession>A0A9W8Y5Q8</accession>
<evidence type="ECO:0000313" key="2">
    <source>
        <dbReference type="EMBL" id="KAJ4368436.1"/>
    </source>
</evidence>
<name>A0A9W8Y5Q8_9PLEO</name>
<feature type="compositionally biased region" description="Polar residues" evidence="1">
    <location>
        <begin position="473"/>
        <end position="489"/>
    </location>
</feature>
<proteinExistence type="predicted"/>
<evidence type="ECO:0000313" key="3">
    <source>
        <dbReference type="Proteomes" id="UP001140560"/>
    </source>
</evidence>
<dbReference type="EMBL" id="JAPEUY010000011">
    <property type="protein sequence ID" value="KAJ4368436.1"/>
    <property type="molecule type" value="Genomic_DNA"/>
</dbReference>
<keyword evidence="3" id="KW-1185">Reference proteome</keyword>
<evidence type="ECO:0000256" key="1">
    <source>
        <dbReference type="SAM" id="MobiDB-lite"/>
    </source>
</evidence>
<dbReference type="Proteomes" id="UP001140560">
    <property type="component" value="Unassembled WGS sequence"/>
</dbReference>
<gene>
    <name evidence="2" type="ORF">N0V83_006793</name>
</gene>
<protein>
    <submittedName>
        <fullName evidence="2">Uncharacterized protein</fullName>
    </submittedName>
</protein>
<dbReference type="AlphaFoldDB" id="A0A9W8Y5Q8"/>
<organism evidence="2 3">
    <name type="scientific">Neocucurbitaria cava</name>
    <dbReference type="NCBI Taxonomy" id="798079"/>
    <lineage>
        <taxon>Eukaryota</taxon>
        <taxon>Fungi</taxon>
        <taxon>Dikarya</taxon>
        <taxon>Ascomycota</taxon>
        <taxon>Pezizomycotina</taxon>
        <taxon>Dothideomycetes</taxon>
        <taxon>Pleosporomycetidae</taxon>
        <taxon>Pleosporales</taxon>
        <taxon>Pleosporineae</taxon>
        <taxon>Cucurbitariaceae</taxon>
        <taxon>Neocucurbitaria</taxon>
    </lineage>
</organism>
<feature type="region of interest" description="Disordered" evidence="1">
    <location>
        <begin position="121"/>
        <end position="161"/>
    </location>
</feature>
<feature type="compositionally biased region" description="Polar residues" evidence="1">
    <location>
        <begin position="353"/>
        <end position="376"/>
    </location>
</feature>
<feature type="region of interest" description="Disordered" evidence="1">
    <location>
        <begin position="445"/>
        <end position="489"/>
    </location>
</feature>
<comment type="caution">
    <text evidence="2">The sequence shown here is derived from an EMBL/GenBank/DDBJ whole genome shotgun (WGS) entry which is preliminary data.</text>
</comment>
<reference evidence="2" key="1">
    <citation type="submission" date="2022-10" db="EMBL/GenBank/DDBJ databases">
        <title>Tapping the CABI collections for fungal endophytes: first genome assemblies for Collariella, Neodidymelliopsis, Ascochyta clinopodiicola, Didymella pomorum, Didymosphaeria variabile, Neocosmospora piperis and Neocucurbitaria cava.</title>
        <authorList>
            <person name="Hill R."/>
        </authorList>
    </citation>
    <scope>NUCLEOTIDE SEQUENCE</scope>
    <source>
        <strain evidence="2">IMI 356814</strain>
    </source>
</reference>